<accession>A0A385DMR0</accession>
<proteinExistence type="predicted"/>
<protein>
    <submittedName>
        <fullName evidence="1">Uncharacterized protein</fullName>
    </submittedName>
</protein>
<dbReference type="Proteomes" id="UP000262272">
    <property type="component" value="Segment"/>
</dbReference>
<dbReference type="GeneID" id="63027042"/>
<dbReference type="RefSeq" id="YP_010002491.1">
    <property type="nucleotide sequence ID" value="NC_053245.1"/>
</dbReference>
<dbReference type="Pfam" id="PF04957">
    <property type="entry name" value="RMF"/>
    <property type="match status" value="1"/>
</dbReference>
<evidence type="ECO:0000313" key="1">
    <source>
        <dbReference type="EMBL" id="AXQ60630.1"/>
    </source>
</evidence>
<gene>
    <name evidence="1" type="primary">14</name>
    <name evidence="1" type="ORF">SEA_ALI17_14</name>
</gene>
<sequence length="67" mass="7468">MIPRDQQPMPTPAEAIEAYKAGQVSRPGAGNPYAGRRVLGSVWALGNREAQRVAYTEMRKREAARRE</sequence>
<dbReference type="EMBL" id="MH669000">
    <property type="protein sequence ID" value="AXQ60630.1"/>
    <property type="molecule type" value="Genomic_DNA"/>
</dbReference>
<dbReference type="KEGG" id="vg:63027042"/>
<dbReference type="InterPro" id="IPR007040">
    <property type="entry name" value="Ribosome_modulation_factor"/>
</dbReference>
<reference evidence="1 2" key="1">
    <citation type="submission" date="2018-07" db="EMBL/GenBank/DDBJ databases">
        <authorList>
            <person name="Celious N.A."/>
            <person name="Jones R.M."/>
            <person name="Banks M.D."/>
            <person name="Grant A."/>
            <person name="McCray S.R."/>
            <person name="Melton Z.A."/>
            <person name="Mitchell A.N."/>
            <person name="Smalls C.A."/>
            <person name="Postiglione A.E."/>
            <person name="Patwardhan S."/>
            <person name="Newman R.H."/>
            <person name="Coomans R.J."/>
            <person name="Warner M.H."/>
            <person name="Garlena R.A."/>
            <person name="Russell D.A."/>
            <person name="Pope W.H."/>
            <person name="Jacobs-Sera D."/>
            <person name="Hatfull G.F."/>
        </authorList>
    </citation>
    <scope>NUCLEOTIDE SEQUENCE [LARGE SCALE GENOMIC DNA]</scope>
</reference>
<name>A0A385DMR0_9CAUD</name>
<evidence type="ECO:0000313" key="2">
    <source>
        <dbReference type="Proteomes" id="UP000262272"/>
    </source>
</evidence>
<organism evidence="1 2">
    <name type="scientific">Gordonia phage Ali17</name>
    <dbReference type="NCBI Taxonomy" id="2301561"/>
    <lineage>
        <taxon>Viruses</taxon>
        <taxon>Duplodnaviria</taxon>
        <taxon>Heunggongvirae</taxon>
        <taxon>Uroviricota</taxon>
        <taxon>Caudoviricetes</taxon>
        <taxon>Stackebrandtviridae</taxon>
        <taxon>Schenleyvirinae</taxon>
        <taxon>Leonardvirus</taxon>
        <taxon>Leonardvirus ali17</taxon>
    </lineage>
</organism>
<keyword evidence="2" id="KW-1185">Reference proteome</keyword>